<dbReference type="GO" id="GO:0008658">
    <property type="term" value="F:penicillin binding"/>
    <property type="evidence" value="ECO:0007669"/>
    <property type="project" value="UniProtKB-UniRule"/>
</dbReference>
<evidence type="ECO:0000256" key="10">
    <source>
        <dbReference type="ARBA" id="ARBA00022984"/>
    </source>
</evidence>
<evidence type="ECO:0000256" key="3">
    <source>
        <dbReference type="ARBA" id="ARBA00022475"/>
    </source>
</evidence>
<dbReference type="GO" id="GO:0005886">
    <property type="term" value="C:plasma membrane"/>
    <property type="evidence" value="ECO:0007669"/>
    <property type="project" value="UniProtKB-SubCell"/>
</dbReference>
<accession>A0A919LR57</accession>
<protein>
    <recommendedName>
        <fullName evidence="14">Peptidoglycan D,D-transpeptidase MrdA</fullName>
        <ecNumber evidence="14">3.4.16.4</ecNumber>
    </recommendedName>
    <alternativeName>
        <fullName evidence="14">Penicillin-binding protein 2</fullName>
        <shortName evidence="14">PBP-2</shortName>
    </alternativeName>
</protein>
<dbReference type="HAMAP" id="MF_02081">
    <property type="entry name" value="MrdA_transpept"/>
    <property type="match status" value="1"/>
</dbReference>
<evidence type="ECO:0000259" key="15">
    <source>
        <dbReference type="Pfam" id="PF00117"/>
    </source>
</evidence>
<evidence type="ECO:0000256" key="6">
    <source>
        <dbReference type="ARBA" id="ARBA00022670"/>
    </source>
</evidence>
<evidence type="ECO:0000256" key="2">
    <source>
        <dbReference type="ARBA" id="ARBA00004236"/>
    </source>
</evidence>
<keyword evidence="3 14" id="KW-1003">Cell membrane</keyword>
<evidence type="ECO:0000256" key="4">
    <source>
        <dbReference type="ARBA" id="ARBA00022519"/>
    </source>
</evidence>
<gene>
    <name evidence="14" type="primary">mrdA</name>
    <name evidence="18" type="ORF">KPZU09_11850</name>
</gene>
<dbReference type="InterPro" id="IPR036138">
    <property type="entry name" value="PBP_dimer_sf"/>
</dbReference>
<dbReference type="Proteomes" id="UP000655094">
    <property type="component" value="Unassembled WGS sequence"/>
</dbReference>
<dbReference type="NCBIfam" id="TIGR03423">
    <property type="entry name" value="pbp2_mrdA"/>
    <property type="match status" value="1"/>
</dbReference>
<dbReference type="InterPro" id="IPR001460">
    <property type="entry name" value="PCN-bd_Tpept"/>
</dbReference>
<dbReference type="EC" id="3.4.16.4" evidence="14"/>
<evidence type="ECO:0000259" key="16">
    <source>
        <dbReference type="Pfam" id="PF00905"/>
    </source>
</evidence>
<dbReference type="SUPFAM" id="SSF56601">
    <property type="entry name" value="beta-lactamase/transpeptidase-like"/>
    <property type="match status" value="1"/>
</dbReference>
<evidence type="ECO:0000256" key="12">
    <source>
        <dbReference type="ARBA" id="ARBA00023136"/>
    </source>
</evidence>
<dbReference type="FunFam" id="3.90.1310.10:FF:000001">
    <property type="entry name" value="Peptidoglycan D,D-transpeptidase MrdA"/>
    <property type="match status" value="1"/>
</dbReference>
<evidence type="ECO:0000256" key="7">
    <source>
        <dbReference type="ARBA" id="ARBA00022692"/>
    </source>
</evidence>
<dbReference type="SUPFAM" id="SSF52317">
    <property type="entry name" value="Class I glutamine amidotransferase-like"/>
    <property type="match status" value="1"/>
</dbReference>
<dbReference type="Pfam" id="PF03717">
    <property type="entry name" value="PBP_dimer"/>
    <property type="match status" value="1"/>
</dbReference>
<evidence type="ECO:0000259" key="17">
    <source>
        <dbReference type="Pfam" id="PF03717"/>
    </source>
</evidence>
<evidence type="ECO:0000256" key="5">
    <source>
        <dbReference type="ARBA" id="ARBA00022645"/>
    </source>
</evidence>
<comment type="caution">
    <text evidence="14">Lacks conserved residue(s) required for the propagation of feature annotation.</text>
</comment>
<keyword evidence="8 14" id="KW-0378">Hydrolase</keyword>
<comment type="pathway">
    <text evidence="14">Cell wall biogenesis; peptidoglycan biosynthesis.</text>
</comment>
<evidence type="ECO:0000256" key="13">
    <source>
        <dbReference type="ARBA" id="ARBA00023316"/>
    </source>
</evidence>
<dbReference type="GO" id="GO:0071555">
    <property type="term" value="P:cell wall organization"/>
    <property type="evidence" value="ECO:0007669"/>
    <property type="project" value="UniProtKB-KW"/>
</dbReference>
<keyword evidence="10 14" id="KW-0573">Peptidoglycan synthesis</keyword>
<keyword evidence="13 14" id="KW-0961">Cell wall biogenesis/degradation</keyword>
<dbReference type="PANTHER" id="PTHR30627">
    <property type="entry name" value="PEPTIDOGLYCAN D,D-TRANSPEPTIDASE"/>
    <property type="match status" value="1"/>
</dbReference>
<dbReference type="PANTHER" id="PTHR30627:SF2">
    <property type="entry name" value="PEPTIDOGLYCAN D,D-TRANSPEPTIDASE MRDA"/>
    <property type="match status" value="1"/>
</dbReference>
<dbReference type="Pfam" id="PF00905">
    <property type="entry name" value="Transpeptidase"/>
    <property type="match status" value="1"/>
</dbReference>
<evidence type="ECO:0000256" key="11">
    <source>
        <dbReference type="ARBA" id="ARBA00022989"/>
    </source>
</evidence>
<sequence length="805" mass="91023">MPLLRDEIRDHSAEEMLFIRRAAIAFLLVVVCFGVLIVNLYHLQVEQHDFYQTRSNQNDIKMLPIAPSRGLIFDRNGIPLVQNITLYRLQVIPSKIPDMAALLQQLTPIVDLTPDDIASFRDDMHHTSRYKAVTLKSDLSDVEVARFAVNEFRFPGVTVESYQQREYPYGAELAHVVGYVSKINDSDLQRLAKNGEEENYAADRNIGKQGIEGYYEKALHGTTGYQEVEVDNHGRVVRLLKEVPPVAGKNLYLTLDLHLQQYIESVLKGQRAAVVVVDPRDGGVLAMVSSPSYDPNPFVKGIGYQAYKSLLENPDRPLINRVTQGLYPPASTVKPYMALSALSAGVITPNTTFFGAPTWTLPGTQRRYRDWLKTGHGMLNVTKAIEESADTFFYQVAFEMGIDRIHEWLSKFGYGQSTGIDLNEEYAGVLPSREWKQRVHKKPWYQGDTISVGIGQGYWIATPIQMVKALTTLLNNGKVQDPHLLYSMKQGNHVERYQQPANLPQVGDPKSPYWGIVRNGMYGMANQPNGTGYKLFHTAPYQIAAKSGTSQVFSLKQNQTYNAKMIPVRLRDHIFYTLFAPYQHPKVAMALILENGGGDGVVAGPTARAIPTIFLSRSRHLRRQPMCRSVTAPMPSKRQDLFRRRIVHSNWLFVPSSSRRHSVLREHDPERGGKVTRNRLLLVQTGTPPTAIRRAHGDLPRWFRTLLAPWQTQLTTVRVFEDEPLPTPDNQTIAVLTGSWAMVTDRLAWSERTADWIRQAVAIDMPLFGVCYGHQLMAHARGEVAYHRRAGKRQPNHYAVAMGYR</sequence>
<keyword evidence="5 14" id="KW-0121">Carboxypeptidase</keyword>
<dbReference type="InterPro" id="IPR017790">
    <property type="entry name" value="Penicillin-binding_protein_2"/>
</dbReference>
<dbReference type="InterPro" id="IPR050515">
    <property type="entry name" value="Beta-lactam/transpept"/>
</dbReference>
<dbReference type="Gene3D" id="3.40.50.880">
    <property type="match status" value="1"/>
</dbReference>
<dbReference type="GO" id="GO:0009252">
    <property type="term" value="P:peptidoglycan biosynthetic process"/>
    <property type="evidence" value="ECO:0007669"/>
    <property type="project" value="UniProtKB-UniRule"/>
</dbReference>
<dbReference type="SUPFAM" id="SSF56519">
    <property type="entry name" value="Penicillin binding protein dimerisation domain"/>
    <property type="match status" value="1"/>
</dbReference>
<evidence type="ECO:0000256" key="14">
    <source>
        <dbReference type="HAMAP-Rule" id="MF_02081"/>
    </source>
</evidence>
<dbReference type="Gene3D" id="3.30.1390.30">
    <property type="entry name" value="Penicillin-binding protein 2a, domain 3"/>
    <property type="match status" value="1"/>
</dbReference>
<feature type="transmembrane region" description="Helical" evidence="14">
    <location>
        <begin position="21"/>
        <end position="43"/>
    </location>
</feature>
<dbReference type="Gene3D" id="3.90.1310.10">
    <property type="entry name" value="Penicillin-binding protein 2a (Domain 2)"/>
    <property type="match status" value="1"/>
</dbReference>
<comment type="function">
    <text evidence="14">Catalyzes cross-linking of the peptidoglycan cell wall.</text>
</comment>
<reference evidence="18" key="1">
    <citation type="submission" date="2020-10" db="EMBL/GenBank/DDBJ databases">
        <title>Genome Sequence of ESBL Producing Zambian Clinical Strains.</title>
        <authorList>
            <person name="Shawa M."/>
            <person name="Furuta Y."/>
            <person name="Simbotwe M."/>
            <person name="Mulenga E."/>
            <person name="Mubanga M."/>
            <person name="Mulenga G."/>
            <person name="Kaile C."/>
            <person name="Zorigt T."/>
            <person name="Hang'ombe B."/>
            <person name="Higashi H."/>
        </authorList>
    </citation>
    <scope>NUCLEOTIDE SEQUENCE</scope>
    <source>
        <strain evidence="18">Zam_UTH_09</strain>
    </source>
</reference>
<comment type="similarity">
    <text evidence="14">Belongs to the transpeptidase family. MrdA subfamily.</text>
</comment>
<dbReference type="GO" id="GO:0006508">
    <property type="term" value="P:proteolysis"/>
    <property type="evidence" value="ECO:0007669"/>
    <property type="project" value="UniProtKB-KW"/>
</dbReference>
<dbReference type="FunFam" id="3.40.710.10:FF:000004">
    <property type="entry name" value="Peptidoglycan D,D-transpeptidase MrdA"/>
    <property type="match status" value="1"/>
</dbReference>
<keyword evidence="12 14" id="KW-0472">Membrane</keyword>
<dbReference type="InterPro" id="IPR005311">
    <property type="entry name" value="PBP_dimer"/>
</dbReference>
<proteinExistence type="inferred from homology"/>
<dbReference type="GO" id="GO:0071972">
    <property type="term" value="F:peptidoglycan L,D-transpeptidase activity"/>
    <property type="evidence" value="ECO:0007669"/>
    <property type="project" value="TreeGrafter"/>
</dbReference>
<dbReference type="Gene3D" id="3.40.710.10">
    <property type="entry name" value="DD-peptidase/beta-lactamase superfamily"/>
    <property type="match status" value="1"/>
</dbReference>
<comment type="caution">
    <text evidence="18">The sequence shown here is derived from an EMBL/GenBank/DDBJ whole genome shotgun (WGS) entry which is preliminary data.</text>
</comment>
<feature type="domain" description="Penicillin-binding protein dimerisation" evidence="17">
    <location>
        <begin position="65"/>
        <end position="238"/>
    </location>
</feature>
<dbReference type="InterPro" id="IPR029062">
    <property type="entry name" value="Class_I_gatase-like"/>
</dbReference>
<evidence type="ECO:0000313" key="19">
    <source>
        <dbReference type="Proteomes" id="UP000655094"/>
    </source>
</evidence>
<keyword evidence="9 14" id="KW-0133">Cell shape</keyword>
<keyword evidence="11 14" id="KW-1133">Transmembrane helix</keyword>
<dbReference type="AlphaFoldDB" id="A0A919LR57"/>
<dbReference type="InterPro" id="IPR012338">
    <property type="entry name" value="Beta-lactam/transpept-like"/>
</dbReference>
<evidence type="ECO:0000313" key="18">
    <source>
        <dbReference type="EMBL" id="GHK51449.1"/>
    </source>
</evidence>
<feature type="domain" description="Penicillin-binding protein transpeptidase" evidence="16">
    <location>
        <begin position="273"/>
        <end position="610"/>
    </location>
</feature>
<keyword evidence="6 14" id="KW-0645">Protease</keyword>
<evidence type="ECO:0000256" key="9">
    <source>
        <dbReference type="ARBA" id="ARBA00022960"/>
    </source>
</evidence>
<dbReference type="InterPro" id="IPR017926">
    <property type="entry name" value="GATASE"/>
</dbReference>
<keyword evidence="4 14" id="KW-0997">Cell inner membrane</keyword>
<comment type="catalytic activity">
    <reaction evidence="14">
        <text>Preferential cleavage: (Ac)2-L-Lys-D-Ala-|-D-Ala. Also transpeptidation of peptidyl-alanyl moieties that are N-acyl substituents of D-alanine.</text>
        <dbReference type="EC" id="3.4.16.4"/>
    </reaction>
</comment>
<dbReference type="GO" id="GO:0009002">
    <property type="term" value="F:serine-type D-Ala-D-Ala carboxypeptidase activity"/>
    <property type="evidence" value="ECO:0007669"/>
    <property type="project" value="UniProtKB-UniRule"/>
</dbReference>
<dbReference type="GO" id="GO:0008360">
    <property type="term" value="P:regulation of cell shape"/>
    <property type="evidence" value="ECO:0007669"/>
    <property type="project" value="UniProtKB-KW"/>
</dbReference>
<keyword evidence="7 14" id="KW-0812">Transmembrane</keyword>
<evidence type="ECO:0000256" key="8">
    <source>
        <dbReference type="ARBA" id="ARBA00022801"/>
    </source>
</evidence>
<comment type="subcellular location">
    <subcellularLocation>
        <location evidence="14">Cell inner membrane</location>
        <topology evidence="14">Single-pass membrane protein</topology>
    </subcellularLocation>
    <subcellularLocation>
        <location evidence="2">Cell membrane</location>
    </subcellularLocation>
    <subcellularLocation>
        <location evidence="1">Membrane</location>
        <topology evidence="1">Single-pass membrane protein</topology>
    </subcellularLocation>
</comment>
<dbReference type="Pfam" id="PF00117">
    <property type="entry name" value="GATase"/>
    <property type="match status" value="1"/>
</dbReference>
<organism evidence="18 19">
    <name type="scientific">Klebsiella pneumoniae</name>
    <dbReference type="NCBI Taxonomy" id="573"/>
    <lineage>
        <taxon>Bacteria</taxon>
        <taxon>Pseudomonadati</taxon>
        <taxon>Pseudomonadota</taxon>
        <taxon>Gammaproteobacteria</taxon>
        <taxon>Enterobacterales</taxon>
        <taxon>Enterobacteriaceae</taxon>
        <taxon>Klebsiella/Raoultella group</taxon>
        <taxon>Klebsiella</taxon>
        <taxon>Klebsiella pneumoniae complex</taxon>
    </lineage>
</organism>
<name>A0A919LR57_KLEPN</name>
<evidence type="ECO:0000256" key="1">
    <source>
        <dbReference type="ARBA" id="ARBA00004167"/>
    </source>
</evidence>
<feature type="active site" description="Acyl-ester intermediate" evidence="14">
    <location>
        <position position="331"/>
    </location>
</feature>
<feature type="domain" description="Glutamine amidotransferase" evidence="15">
    <location>
        <begin position="750"/>
        <end position="793"/>
    </location>
</feature>
<dbReference type="EMBL" id="BNFF01000001">
    <property type="protein sequence ID" value="GHK51449.1"/>
    <property type="molecule type" value="Genomic_DNA"/>
</dbReference>